<dbReference type="InterPro" id="IPR013783">
    <property type="entry name" value="Ig-like_fold"/>
</dbReference>
<gene>
    <name evidence="10" type="ORF">C0Q70_15199</name>
</gene>
<dbReference type="Gene3D" id="3.30.379.10">
    <property type="entry name" value="Chitobiase/beta-hexosaminidase domain 2-like"/>
    <property type="match status" value="1"/>
</dbReference>
<evidence type="ECO:0000256" key="3">
    <source>
        <dbReference type="ARBA" id="ARBA00012663"/>
    </source>
</evidence>
<dbReference type="PRINTS" id="PR00738">
    <property type="entry name" value="GLHYDRLASE20"/>
</dbReference>
<dbReference type="InterPro" id="IPR004867">
    <property type="entry name" value="CHB_C_dom"/>
</dbReference>
<comment type="catalytic activity">
    <reaction evidence="1">
        <text>Hydrolysis of terminal non-reducing N-acetyl-D-hexosamine residues in N-acetyl-beta-D-hexosaminides.</text>
        <dbReference type="EC" id="3.2.1.52"/>
    </reaction>
</comment>
<dbReference type="InterPro" id="IPR029018">
    <property type="entry name" value="Hex-like_dom2"/>
</dbReference>
<feature type="domain" description="Chitobiase/beta-hexosaminidases N-terminal" evidence="9">
    <location>
        <begin position="189"/>
        <end position="345"/>
    </location>
</feature>
<evidence type="ECO:0000256" key="7">
    <source>
        <dbReference type="ARBA" id="ARBA00033000"/>
    </source>
</evidence>
<dbReference type="InterPro" id="IPR008965">
    <property type="entry name" value="CBM2/CBM3_carb-bd_dom_sf"/>
</dbReference>
<reference evidence="10 11" key="1">
    <citation type="submission" date="2018-04" db="EMBL/GenBank/DDBJ databases">
        <title>The genome of golden apple snail Pomacea canaliculata provides insight into stress tolerance and invasive adaptation.</title>
        <authorList>
            <person name="Liu C."/>
            <person name="Liu B."/>
            <person name="Ren Y."/>
            <person name="Zhang Y."/>
            <person name="Wang H."/>
            <person name="Li S."/>
            <person name="Jiang F."/>
            <person name="Yin L."/>
            <person name="Zhang G."/>
            <person name="Qian W."/>
            <person name="Fan W."/>
        </authorList>
    </citation>
    <scope>NUCLEOTIDE SEQUENCE [LARGE SCALE GENOMIC DNA]</scope>
    <source>
        <strain evidence="10">SZHN2017</strain>
        <tissue evidence="10">Muscle</tissue>
    </source>
</reference>
<dbReference type="Pfam" id="PF03174">
    <property type="entry name" value="CHB_HEX_C"/>
    <property type="match status" value="1"/>
</dbReference>
<dbReference type="STRING" id="400727.A0A2T7NU82"/>
<comment type="caution">
    <text evidence="10">The sequence shown here is derived from an EMBL/GenBank/DDBJ whole genome shotgun (WGS) entry which is preliminary data.</text>
</comment>
<dbReference type="InterPro" id="IPR015883">
    <property type="entry name" value="Glyco_hydro_20_cat"/>
</dbReference>
<feature type="active site" description="Proton donor" evidence="8">
    <location>
        <position position="709"/>
    </location>
</feature>
<dbReference type="GO" id="GO:0030247">
    <property type="term" value="F:polysaccharide binding"/>
    <property type="evidence" value="ECO:0007669"/>
    <property type="project" value="InterPro"/>
</dbReference>
<evidence type="ECO:0000256" key="8">
    <source>
        <dbReference type="PIRSR" id="PIRSR625705-1"/>
    </source>
</evidence>
<dbReference type="Pfam" id="PF12494">
    <property type="entry name" value="DUF3695"/>
    <property type="match status" value="1"/>
</dbReference>
<name>A0A2T7NU82_POMCA</name>
<dbReference type="SMART" id="SM01081">
    <property type="entry name" value="CHB_HEX"/>
    <property type="match status" value="1"/>
</dbReference>
<organism evidence="10 11">
    <name type="scientific">Pomacea canaliculata</name>
    <name type="common">Golden apple snail</name>
    <dbReference type="NCBI Taxonomy" id="400727"/>
    <lineage>
        <taxon>Eukaryota</taxon>
        <taxon>Metazoa</taxon>
        <taxon>Spiralia</taxon>
        <taxon>Lophotrochozoa</taxon>
        <taxon>Mollusca</taxon>
        <taxon>Gastropoda</taxon>
        <taxon>Caenogastropoda</taxon>
        <taxon>Architaenioglossa</taxon>
        <taxon>Ampullarioidea</taxon>
        <taxon>Ampullariidae</taxon>
        <taxon>Pomacea</taxon>
    </lineage>
</organism>
<dbReference type="InterPro" id="IPR014756">
    <property type="entry name" value="Ig_E-set"/>
</dbReference>
<dbReference type="SUPFAM" id="SSF51445">
    <property type="entry name" value="(Trans)glycosidases"/>
    <property type="match status" value="1"/>
</dbReference>
<evidence type="ECO:0000313" key="11">
    <source>
        <dbReference type="Proteomes" id="UP000245119"/>
    </source>
</evidence>
<keyword evidence="11" id="KW-1185">Reference proteome</keyword>
<dbReference type="InterPro" id="IPR004866">
    <property type="entry name" value="CHB/HEX_N_dom"/>
</dbReference>
<dbReference type="InterPro" id="IPR022179">
    <property type="entry name" value="CFAP276"/>
</dbReference>
<evidence type="ECO:0000259" key="9">
    <source>
        <dbReference type="SMART" id="SM01081"/>
    </source>
</evidence>
<keyword evidence="4" id="KW-0378">Hydrolase</keyword>
<dbReference type="SUPFAM" id="SSF81296">
    <property type="entry name" value="E set domains"/>
    <property type="match status" value="1"/>
</dbReference>
<proteinExistence type="inferred from homology"/>
<accession>A0A2T7NU82</accession>
<dbReference type="InterPro" id="IPR017853">
    <property type="entry name" value="GH"/>
</dbReference>
<evidence type="ECO:0000313" key="10">
    <source>
        <dbReference type="EMBL" id="PVD24714.1"/>
    </source>
</evidence>
<keyword evidence="5" id="KW-0326">Glycosidase</keyword>
<dbReference type="Proteomes" id="UP000245119">
    <property type="component" value="Linkage Group LG9"/>
</dbReference>
<dbReference type="GO" id="GO:0005975">
    <property type="term" value="P:carbohydrate metabolic process"/>
    <property type="evidence" value="ECO:0007669"/>
    <property type="project" value="InterPro"/>
</dbReference>
<comment type="similarity">
    <text evidence="2">Belongs to the glycosyl hydrolase 20 family.</text>
</comment>
<dbReference type="SUPFAM" id="SSF49384">
    <property type="entry name" value="Carbohydrate-binding domain"/>
    <property type="match status" value="1"/>
</dbReference>
<dbReference type="Pfam" id="PF00728">
    <property type="entry name" value="Glyco_hydro_20"/>
    <property type="match status" value="1"/>
</dbReference>
<dbReference type="InterPro" id="IPR015882">
    <property type="entry name" value="HEX_bac_N"/>
</dbReference>
<dbReference type="EC" id="3.2.1.52" evidence="3"/>
<evidence type="ECO:0000256" key="4">
    <source>
        <dbReference type="ARBA" id="ARBA00022801"/>
    </source>
</evidence>
<dbReference type="GO" id="GO:0030203">
    <property type="term" value="P:glycosaminoglycan metabolic process"/>
    <property type="evidence" value="ECO:0007669"/>
    <property type="project" value="TreeGrafter"/>
</dbReference>
<dbReference type="Pfam" id="PF03173">
    <property type="entry name" value="CHB_HEX"/>
    <property type="match status" value="1"/>
</dbReference>
<dbReference type="GO" id="GO:0004563">
    <property type="term" value="F:beta-N-acetylhexosaminidase activity"/>
    <property type="evidence" value="ECO:0007669"/>
    <property type="project" value="UniProtKB-EC"/>
</dbReference>
<evidence type="ECO:0000256" key="1">
    <source>
        <dbReference type="ARBA" id="ARBA00001231"/>
    </source>
</evidence>
<dbReference type="PANTHER" id="PTHR22600">
    <property type="entry name" value="BETA-HEXOSAMINIDASE"/>
    <property type="match status" value="1"/>
</dbReference>
<dbReference type="Pfam" id="PF02838">
    <property type="entry name" value="Glyco_hydro_20b"/>
    <property type="match status" value="1"/>
</dbReference>
<protein>
    <recommendedName>
        <fullName evidence="3">beta-N-acetylhexosaminidase</fullName>
        <ecNumber evidence="3">3.2.1.52</ecNumber>
    </recommendedName>
    <alternativeName>
        <fullName evidence="6">Beta-N-acetylhexosaminidase</fullName>
    </alternativeName>
    <alternativeName>
        <fullName evidence="7">N-acetyl-beta-glucosaminidase</fullName>
    </alternativeName>
</protein>
<dbReference type="Gene3D" id="3.20.20.80">
    <property type="entry name" value="Glycosidases"/>
    <property type="match status" value="1"/>
</dbReference>
<dbReference type="InterPro" id="IPR012291">
    <property type="entry name" value="CBM2_carb-bd_dom_sf"/>
</dbReference>
<dbReference type="Gene3D" id="2.60.40.290">
    <property type="match status" value="1"/>
</dbReference>
<dbReference type="InterPro" id="IPR025705">
    <property type="entry name" value="Beta_hexosaminidase_sua/sub"/>
</dbReference>
<evidence type="ECO:0000256" key="6">
    <source>
        <dbReference type="ARBA" id="ARBA00030512"/>
    </source>
</evidence>
<dbReference type="PANTHER" id="PTHR22600:SF57">
    <property type="entry name" value="BETA-N-ACETYLHEXOSAMINIDASE"/>
    <property type="match status" value="1"/>
</dbReference>
<dbReference type="GO" id="GO:0016020">
    <property type="term" value="C:membrane"/>
    <property type="evidence" value="ECO:0007669"/>
    <property type="project" value="TreeGrafter"/>
</dbReference>
<dbReference type="AlphaFoldDB" id="A0A2T7NU82"/>
<dbReference type="EMBL" id="PZQS01000009">
    <property type="protein sequence ID" value="PVD24714.1"/>
    <property type="molecule type" value="Genomic_DNA"/>
</dbReference>
<dbReference type="OrthoDB" id="10013535at2759"/>
<sequence length="1045" mass="118813">MQKLSVRDPYPFPKLQNDRDFCGVKPRQFQHQELLPTHLAQQEDPWSRLNSKHTLSSSRHETYHFDPQAPEDFLDFVIKSKYNHHEEFLKNRNEVLFQKETFDADHAGRKLKNRVVIVPQVPPSLNHPLVMTEQERHISGHSIKTAIVGPHSDVTNPGYSRKLDGGTRNMEDEGGIPQLNQEELDELAATLDIQYAILDNLTGGHDTYTAAITIANKGETQLQFGNWAIYFSHIRMIEPEHLPCKGGVNLPGGLNLCHINGCLFQLKPTPLFLPVRKGESIIIPIKGQYYSVSRTDIFPNWYIAADGLTPKVIACTANETLDFVAAFDKPWKWKRFDYIAANGKARYDFYDPYSPDIRFKKNDTEDLGKAGKLVLPTPARICMTDSDSPKELQFDARKWLIYSDMLFQKEASYLAGKIGASAVTTNTSEPSTCSVILTQGDISVNVHDKHLHNTEAYHLQVDGQKQQVHISARTSSGIFWGIQTLLSMTTNGTLPVVSIQDAPRLSHRGNHVDVARNFHCKETIMRLLEVMASYKLNVLHLHLTDDEGWRIQIPGLEELTEHSSKRSHDLMEESSLLPLLGSGPTACPPGSGYFTVQDYQEILMFAAERHIEVIPEIDMPGHCHAAIRAMQARYARLKAAGDDVAAEEYLLSDRLASVHTVQSVQMFSENSLNPGLPSTFQFIRKVMQEIQALHKDIQPLRVFHLGGDEVPYQAWEESPACRWLIETGEVASFKDLMTYFVLKVAEIAKDLCLSVSAWQDGIVYQCHPFPRSDFPNKEVFVCAWKNVWETGRAGDIFKLANAAYKVIMTPGTHMYFDHPQEPDPEERGLYWACRYTDTRKVFEFAPQNLFSNADVRLTGEPITSEDLKEMLFDPDFEPLEKPGNIVGLQGQLWTEVIRTAEQFDNMVYPRLLALAERAWHEAEWEHLSRDNGQRKKEQEEDWRDFSNTLGYKELGRLDACSVKYYLPPPGGRLSQKGLLELNCQIPGLPIMYCFNLEGDQDWKTYFKPLDVSGSEMIYLRTCSNDGKRVSRTIKMMLGNKESESK</sequence>
<dbReference type="Gene3D" id="2.60.40.10">
    <property type="entry name" value="Immunoglobulins"/>
    <property type="match status" value="1"/>
</dbReference>
<evidence type="ECO:0000256" key="5">
    <source>
        <dbReference type="ARBA" id="ARBA00023295"/>
    </source>
</evidence>
<evidence type="ECO:0000256" key="2">
    <source>
        <dbReference type="ARBA" id="ARBA00006285"/>
    </source>
</evidence>
<dbReference type="SUPFAM" id="SSF55545">
    <property type="entry name" value="beta-N-acetylhexosaminidase-like domain"/>
    <property type="match status" value="1"/>
</dbReference>